<dbReference type="EMBL" id="CP024792">
    <property type="protein sequence ID" value="AUB43950.1"/>
    <property type="molecule type" value="Genomic_DNA"/>
</dbReference>
<evidence type="ECO:0000313" key="1">
    <source>
        <dbReference type="EMBL" id="AUB43950.1"/>
    </source>
</evidence>
<reference evidence="1 2" key="1">
    <citation type="submission" date="2017-11" db="EMBL/GenBank/DDBJ databases">
        <title>Complete genome of a free-living desiccation-tolerant cyanobacterium and its photosynthetic adaptation to extreme terrestrial habitat.</title>
        <authorList>
            <person name="Shang J."/>
        </authorList>
    </citation>
    <scope>NUCLEOTIDE SEQUENCE [LARGE SCALE GENOMIC DNA]</scope>
    <source>
        <strain evidence="1 2">CCNUN1</strain>
        <plasmid evidence="2">pnfsy07</plasmid>
    </source>
</reference>
<evidence type="ECO:0000313" key="2">
    <source>
        <dbReference type="Proteomes" id="UP000232003"/>
    </source>
</evidence>
<dbReference type="Proteomes" id="UP000232003">
    <property type="component" value="Plasmid pNFSY07"/>
</dbReference>
<accession>A0A2K8T8H7</accession>
<name>A0A2K8T8H7_9NOSO</name>
<proteinExistence type="predicted"/>
<dbReference type="AlphaFoldDB" id="A0A2K8T8H7"/>
<sequence>MFLTLSTHGLTGIAPSEIDILNAIATNLKERSPHRIRRQSLSHQFIFRNLAARKD</sequence>
<dbReference type="KEGG" id="nfl:COO91_10164"/>
<geneLocation type="plasmid" evidence="2">
    <name>pnfsy07</name>
</geneLocation>
<keyword evidence="1" id="KW-0614">Plasmid</keyword>
<keyword evidence="2" id="KW-1185">Reference proteome</keyword>
<gene>
    <name evidence="1" type="ORF">COO91_10164</name>
</gene>
<organism evidence="1 2">
    <name type="scientific">Nostoc flagelliforme CCNUN1</name>
    <dbReference type="NCBI Taxonomy" id="2038116"/>
    <lineage>
        <taxon>Bacteria</taxon>
        <taxon>Bacillati</taxon>
        <taxon>Cyanobacteriota</taxon>
        <taxon>Cyanophyceae</taxon>
        <taxon>Nostocales</taxon>
        <taxon>Nostocaceae</taxon>
        <taxon>Nostoc</taxon>
    </lineage>
</organism>
<protein>
    <submittedName>
        <fullName evidence="1">Uncharacterized protein</fullName>
    </submittedName>
</protein>